<dbReference type="OrthoDB" id="10254737at2759"/>
<dbReference type="Pfam" id="PF01008">
    <property type="entry name" value="IF-2B"/>
    <property type="match status" value="1"/>
</dbReference>
<accession>A0A6A6WKM3</accession>
<evidence type="ECO:0000256" key="3">
    <source>
        <dbReference type="ARBA" id="ARBA00022490"/>
    </source>
</evidence>
<dbReference type="PANTHER" id="PTHR10233">
    <property type="entry name" value="TRANSLATION INITIATION FACTOR EIF-2B"/>
    <property type="match status" value="1"/>
</dbReference>
<evidence type="ECO:0000256" key="7">
    <source>
        <dbReference type="ARBA" id="ARBA00044356"/>
    </source>
</evidence>
<evidence type="ECO:0000313" key="12">
    <source>
        <dbReference type="Proteomes" id="UP000799437"/>
    </source>
</evidence>
<reference evidence="11" key="1">
    <citation type="journal article" date="2020" name="Stud. Mycol.">
        <title>101 Dothideomycetes genomes: a test case for predicting lifestyles and emergence of pathogens.</title>
        <authorList>
            <person name="Haridas S."/>
            <person name="Albert R."/>
            <person name="Binder M."/>
            <person name="Bloem J."/>
            <person name="Labutti K."/>
            <person name="Salamov A."/>
            <person name="Andreopoulos B."/>
            <person name="Baker S."/>
            <person name="Barry K."/>
            <person name="Bills G."/>
            <person name="Bluhm B."/>
            <person name="Cannon C."/>
            <person name="Castanera R."/>
            <person name="Culley D."/>
            <person name="Daum C."/>
            <person name="Ezra D."/>
            <person name="Gonzalez J."/>
            <person name="Henrissat B."/>
            <person name="Kuo A."/>
            <person name="Liang C."/>
            <person name="Lipzen A."/>
            <person name="Lutzoni F."/>
            <person name="Magnuson J."/>
            <person name="Mondo S."/>
            <person name="Nolan M."/>
            <person name="Ohm R."/>
            <person name="Pangilinan J."/>
            <person name="Park H.-J."/>
            <person name="Ramirez L."/>
            <person name="Alfaro M."/>
            <person name="Sun H."/>
            <person name="Tritt A."/>
            <person name="Yoshinaga Y."/>
            <person name="Zwiers L.-H."/>
            <person name="Turgeon B."/>
            <person name="Goodwin S."/>
            <person name="Spatafora J."/>
            <person name="Crous P."/>
            <person name="Grigoriev I."/>
        </authorList>
    </citation>
    <scope>NUCLEOTIDE SEQUENCE</scope>
    <source>
        <strain evidence="11">CBS 121739</strain>
    </source>
</reference>
<evidence type="ECO:0000256" key="5">
    <source>
        <dbReference type="ARBA" id="ARBA00022917"/>
    </source>
</evidence>
<gene>
    <name evidence="11" type="ORF">EJ05DRAFT_11843</name>
</gene>
<comment type="similarity">
    <text evidence="2 9">Belongs to the eIF-2B alpha/beta/delta subunits family.</text>
</comment>
<feature type="compositionally biased region" description="Polar residues" evidence="10">
    <location>
        <begin position="98"/>
        <end position="123"/>
    </location>
</feature>
<proteinExistence type="inferred from homology"/>
<comment type="subcellular location">
    <subcellularLocation>
        <location evidence="1">Cytoplasm</location>
        <location evidence="1">Cytosol</location>
    </subcellularLocation>
</comment>
<evidence type="ECO:0000256" key="4">
    <source>
        <dbReference type="ARBA" id="ARBA00022540"/>
    </source>
</evidence>
<organism evidence="11 12">
    <name type="scientific">Pseudovirgaria hyperparasitica</name>
    <dbReference type="NCBI Taxonomy" id="470096"/>
    <lineage>
        <taxon>Eukaryota</taxon>
        <taxon>Fungi</taxon>
        <taxon>Dikarya</taxon>
        <taxon>Ascomycota</taxon>
        <taxon>Pezizomycotina</taxon>
        <taxon>Dothideomycetes</taxon>
        <taxon>Dothideomycetes incertae sedis</taxon>
        <taxon>Acrospermales</taxon>
        <taxon>Acrospermaceae</taxon>
        <taxon>Pseudovirgaria</taxon>
    </lineage>
</organism>
<dbReference type="EMBL" id="ML996565">
    <property type="protein sequence ID" value="KAF2762745.1"/>
    <property type="molecule type" value="Genomic_DNA"/>
</dbReference>
<evidence type="ECO:0000256" key="10">
    <source>
        <dbReference type="SAM" id="MobiDB-lite"/>
    </source>
</evidence>
<feature type="compositionally biased region" description="Basic residues" evidence="10">
    <location>
        <begin position="55"/>
        <end position="68"/>
    </location>
</feature>
<name>A0A6A6WKM3_9PEZI</name>
<keyword evidence="4" id="KW-0396">Initiation factor</keyword>
<evidence type="ECO:0000256" key="9">
    <source>
        <dbReference type="RuleBase" id="RU003814"/>
    </source>
</evidence>
<evidence type="ECO:0000256" key="6">
    <source>
        <dbReference type="ARBA" id="ARBA00044147"/>
    </source>
</evidence>
<evidence type="ECO:0000256" key="8">
    <source>
        <dbReference type="ARBA" id="ARBA00046432"/>
    </source>
</evidence>
<dbReference type="GeneID" id="54480104"/>
<protein>
    <recommendedName>
        <fullName evidence="6">Translation initiation factor eIF2B subunit delta</fullName>
    </recommendedName>
    <alternativeName>
        <fullName evidence="7">eIF2B GDP-GTP exchange factor subunit delta</fullName>
    </alternativeName>
</protein>
<dbReference type="GO" id="GO:0003743">
    <property type="term" value="F:translation initiation factor activity"/>
    <property type="evidence" value="ECO:0007669"/>
    <property type="project" value="UniProtKB-KW"/>
</dbReference>
<keyword evidence="3" id="KW-0963">Cytoplasm</keyword>
<evidence type="ECO:0000313" key="11">
    <source>
        <dbReference type="EMBL" id="KAF2762745.1"/>
    </source>
</evidence>
<feature type="region of interest" description="Disordered" evidence="10">
    <location>
        <begin position="1"/>
        <end position="167"/>
    </location>
</feature>
<dbReference type="Proteomes" id="UP000799437">
    <property type="component" value="Unassembled WGS sequence"/>
</dbReference>
<dbReference type="RefSeq" id="XP_033605196.1">
    <property type="nucleotide sequence ID" value="XM_033739050.1"/>
</dbReference>
<dbReference type="InterPro" id="IPR000649">
    <property type="entry name" value="IF-2B-related"/>
</dbReference>
<dbReference type="AlphaFoldDB" id="A0A6A6WKM3"/>
<dbReference type="InterPro" id="IPR042529">
    <property type="entry name" value="IF_2B-like_C"/>
</dbReference>
<dbReference type="Gene3D" id="3.40.50.10470">
    <property type="entry name" value="Translation initiation factor eif-2b, domain 2"/>
    <property type="match status" value="1"/>
</dbReference>
<comment type="subunit">
    <text evidence="8">Component of the translation initiation factor 2B (eIF2B) complex which is a heterodecamer of two sets of five different subunits: alpha, beta, gamma, delta and epsilon. Subunits alpha, beta and delta comprise a regulatory subcomplex and subunits epsilon and gamma comprise a catalytic subcomplex. Within the complex, the hexameric regulatory complex resides at the center, with the two heterodimeric catalytic subcomplexes bound on opposite sides.</text>
</comment>
<dbReference type="PANTHER" id="PTHR10233:SF14">
    <property type="entry name" value="TRANSLATION INITIATION FACTOR EIF-2B SUBUNIT DELTA"/>
    <property type="match status" value="1"/>
</dbReference>
<dbReference type="GO" id="GO:0016740">
    <property type="term" value="F:transferase activity"/>
    <property type="evidence" value="ECO:0007669"/>
    <property type="project" value="UniProtKB-KW"/>
</dbReference>
<evidence type="ECO:0000256" key="2">
    <source>
        <dbReference type="ARBA" id="ARBA00007251"/>
    </source>
</evidence>
<evidence type="ECO:0000256" key="1">
    <source>
        <dbReference type="ARBA" id="ARBA00004514"/>
    </source>
</evidence>
<keyword evidence="11" id="KW-0808">Transferase</keyword>
<keyword evidence="12" id="KW-1185">Reference proteome</keyword>
<dbReference type="InterPro" id="IPR037171">
    <property type="entry name" value="NagB/RpiA_transferase-like"/>
</dbReference>
<feature type="compositionally biased region" description="Basic residues" evidence="10">
    <location>
        <begin position="137"/>
        <end position="146"/>
    </location>
</feature>
<dbReference type="SUPFAM" id="SSF100950">
    <property type="entry name" value="NagB/RpiA/CoA transferase-like"/>
    <property type="match status" value="1"/>
</dbReference>
<sequence>MAGEVAGEASAQVAQQKGSSNKVAKKNDDKGSTATAGQTGMDATVAKVNMAEEKKRKKAEKAAKRAAHKSTGPEPSASVSTSNVRRPSSTGDRGAANAATQGHRQNQPRSAQESQRPKQNVQQRGAGVDRESDAHKQTHFTKTARKSSKEIQPFGDFAPRKRPQVSDASKEVHPAVLALGFQMSHYVVCGSTARSIAMLLSFKAVIDSYTTPVGTSFARHFTAHHLAKQIDFLISCRPLSIPMGNSIRWLKDIVIREDPSKSESDTRRDLNRYIDEFIQERFTAASTIIAQTAADRIRPGAIIVTYGGSSVVKEALLTAHGKGTPFSVFCVDSEPLNEGSNLALALQAAGIKVTIARINSLTRLMKKASLILIGATAMTGNGALYARAGTAAVATIGDVNKVPVLVLCQTIKFTEKPIVHGLEMNENAPGEELVVSQQPPPDSFDAQTGGIIRVDKWAQWKEKEGVKVLNLLYDLTPAEYIKGVICEHATIPPSAVPAMLRLSGGPAQGA</sequence>
<dbReference type="GO" id="GO:0005829">
    <property type="term" value="C:cytosol"/>
    <property type="evidence" value="ECO:0007669"/>
    <property type="project" value="UniProtKB-SubCell"/>
</dbReference>
<feature type="compositionally biased region" description="Polar residues" evidence="10">
    <location>
        <begin position="12"/>
        <end position="22"/>
    </location>
</feature>
<keyword evidence="5" id="KW-0648">Protein biosynthesis</keyword>
<feature type="compositionally biased region" description="Basic and acidic residues" evidence="10">
    <location>
        <begin position="127"/>
        <end position="136"/>
    </location>
</feature>
<feature type="compositionally biased region" description="Polar residues" evidence="10">
    <location>
        <begin position="77"/>
        <end position="91"/>
    </location>
</feature>